<organism evidence="2 3">
    <name type="scientific">Arachis hypogaea</name>
    <name type="common">Peanut</name>
    <dbReference type="NCBI Taxonomy" id="3818"/>
    <lineage>
        <taxon>Eukaryota</taxon>
        <taxon>Viridiplantae</taxon>
        <taxon>Streptophyta</taxon>
        <taxon>Embryophyta</taxon>
        <taxon>Tracheophyta</taxon>
        <taxon>Spermatophyta</taxon>
        <taxon>Magnoliopsida</taxon>
        <taxon>eudicotyledons</taxon>
        <taxon>Gunneridae</taxon>
        <taxon>Pentapetalae</taxon>
        <taxon>rosids</taxon>
        <taxon>fabids</taxon>
        <taxon>Fabales</taxon>
        <taxon>Fabaceae</taxon>
        <taxon>Papilionoideae</taxon>
        <taxon>50 kb inversion clade</taxon>
        <taxon>dalbergioids sensu lato</taxon>
        <taxon>Dalbergieae</taxon>
        <taxon>Pterocarpus clade</taxon>
        <taxon>Arachis</taxon>
    </lineage>
</organism>
<gene>
    <name evidence="2" type="ORF">Ahy_A07g034309</name>
</gene>
<keyword evidence="1" id="KW-1133">Transmembrane helix</keyword>
<accession>A0A445CBK1</accession>
<keyword evidence="1" id="KW-0472">Membrane</keyword>
<sequence length="218" mass="25511">MQISSKEYNPFSKLSNLLCMVDINKRERIYTHTRKPLLAVATLSDRVGQRKILTDIIKKLHALEEEEQEYRVESHVVEKSLKSDKQKNYNTNKGPKNYCTHINIGDYSVNTISSTEIYINLQTKEFIQLTYGIDQHEEKKIFTILATVNEIDDKFGWNYVECEKCHKKVYKKGDNYICGTCNQIPQYPTIRQHYIFFIISSIKLLVTNPIFILGSKFN</sequence>
<evidence type="ECO:0000313" key="3">
    <source>
        <dbReference type="Proteomes" id="UP000289738"/>
    </source>
</evidence>
<keyword evidence="3" id="KW-1185">Reference proteome</keyword>
<evidence type="ECO:0000256" key="1">
    <source>
        <dbReference type="SAM" id="Phobius"/>
    </source>
</evidence>
<dbReference type="InterPro" id="IPR012340">
    <property type="entry name" value="NA-bd_OB-fold"/>
</dbReference>
<protein>
    <recommendedName>
        <fullName evidence="4">Replication factor A C-terminal domain-containing protein</fullName>
    </recommendedName>
</protein>
<dbReference type="EMBL" id="SDMP01000007">
    <property type="protein sequence ID" value="RYR48298.1"/>
    <property type="molecule type" value="Genomic_DNA"/>
</dbReference>
<dbReference type="Proteomes" id="UP000289738">
    <property type="component" value="Chromosome A07"/>
</dbReference>
<evidence type="ECO:0000313" key="2">
    <source>
        <dbReference type="EMBL" id="RYR48298.1"/>
    </source>
</evidence>
<dbReference type="SUPFAM" id="SSF50249">
    <property type="entry name" value="Nucleic acid-binding proteins"/>
    <property type="match status" value="1"/>
</dbReference>
<proteinExistence type="predicted"/>
<name>A0A445CBK1_ARAHY</name>
<evidence type="ECO:0008006" key="4">
    <source>
        <dbReference type="Google" id="ProtNLM"/>
    </source>
</evidence>
<comment type="caution">
    <text evidence="2">The sequence shown here is derived from an EMBL/GenBank/DDBJ whole genome shotgun (WGS) entry which is preliminary data.</text>
</comment>
<keyword evidence="1" id="KW-0812">Transmembrane</keyword>
<dbReference type="AlphaFoldDB" id="A0A445CBK1"/>
<feature type="transmembrane region" description="Helical" evidence="1">
    <location>
        <begin position="194"/>
        <end position="214"/>
    </location>
</feature>
<reference evidence="2 3" key="1">
    <citation type="submission" date="2019-01" db="EMBL/GenBank/DDBJ databases">
        <title>Sequencing of cultivated peanut Arachis hypogaea provides insights into genome evolution and oil improvement.</title>
        <authorList>
            <person name="Chen X."/>
        </authorList>
    </citation>
    <scope>NUCLEOTIDE SEQUENCE [LARGE SCALE GENOMIC DNA]</scope>
    <source>
        <strain evidence="3">cv. Fuhuasheng</strain>
        <tissue evidence="2">Leaves</tissue>
    </source>
</reference>